<organism evidence="4 5">
    <name type="scientific">Massilia violaceinigra</name>
    <dbReference type="NCBI Taxonomy" id="2045208"/>
    <lineage>
        <taxon>Bacteria</taxon>
        <taxon>Pseudomonadati</taxon>
        <taxon>Pseudomonadota</taxon>
        <taxon>Betaproteobacteria</taxon>
        <taxon>Burkholderiales</taxon>
        <taxon>Oxalobacteraceae</taxon>
        <taxon>Telluria group</taxon>
        <taxon>Massilia</taxon>
    </lineage>
</organism>
<dbReference type="Pfam" id="PF01312">
    <property type="entry name" value="Bac_export_2"/>
    <property type="match status" value="1"/>
</dbReference>
<evidence type="ECO:0000256" key="1">
    <source>
        <dbReference type="ARBA" id="ARBA00010690"/>
    </source>
</evidence>
<dbReference type="OrthoDB" id="9807950at2"/>
<feature type="region of interest" description="Disordered" evidence="2">
    <location>
        <begin position="1"/>
        <end position="24"/>
    </location>
</feature>
<evidence type="ECO:0000313" key="4">
    <source>
        <dbReference type="EMBL" id="ATQ74666.1"/>
    </source>
</evidence>
<dbReference type="Gene3D" id="3.40.1690.10">
    <property type="entry name" value="secretion proteins EscU"/>
    <property type="match status" value="1"/>
</dbReference>
<dbReference type="EMBL" id="CP024608">
    <property type="protein sequence ID" value="ATQ74666.1"/>
    <property type="molecule type" value="Genomic_DNA"/>
</dbReference>
<dbReference type="AlphaFoldDB" id="A0A2D2DI62"/>
<dbReference type="PRINTS" id="PR00950">
    <property type="entry name" value="TYPE3IMSPROT"/>
</dbReference>
<protein>
    <submittedName>
        <fullName evidence="4">Flagellar type III secretion system protein FlhB</fullName>
    </submittedName>
</protein>
<keyword evidence="3" id="KW-0812">Transmembrane</keyword>
<dbReference type="GO" id="GO:0005886">
    <property type="term" value="C:plasma membrane"/>
    <property type="evidence" value="ECO:0007669"/>
    <property type="project" value="TreeGrafter"/>
</dbReference>
<comment type="similarity">
    <text evidence="1">Belongs to the type III secretion exporter family.</text>
</comment>
<dbReference type="InterPro" id="IPR006135">
    <property type="entry name" value="T3SS_substrate_exporter"/>
</dbReference>
<keyword evidence="3" id="KW-0472">Membrane</keyword>
<keyword evidence="5" id="KW-1185">Reference proteome</keyword>
<evidence type="ECO:0000256" key="2">
    <source>
        <dbReference type="SAM" id="MobiDB-lite"/>
    </source>
</evidence>
<dbReference type="Gene3D" id="6.10.250.2080">
    <property type="match status" value="1"/>
</dbReference>
<sequence>MADDASGGDKTEKASQQKLRKARDEGQVVRSRDLGTAIGILISLKLFAMLLPTYLLSFRNLFDLVFIPLGPDGAMENAMSTIFSSAMWLLISMVLPLLGVPFAVVLSSLIPGGWVISTKHWEPKMNRLSPMKNLGNLFTAKHGIGVATSVAKAVVLGWVLVHVSRSGMSAFVELQKMPLSVALSTGAGLMLDALMAMCMVFIMFAVLDVPMQAFLFARNQRMSKHDQKEEHKSSEGKPEVRQRIRQLQQQMARRSVNKTVPTADVVIVNPEHYAVALKYEASRAEAPFVVAKGVDEMALYIRQIARQHNIETLELPPLARAIYNTSQVQQQIPAQLYQAVSQVLNYVLQLNAFRAGRRTAPPRFPNEVVVPSHLSEVPAT</sequence>
<dbReference type="KEGG" id="mass:CR152_09120"/>
<feature type="transmembrane region" description="Helical" evidence="3">
    <location>
        <begin position="86"/>
        <end position="116"/>
    </location>
</feature>
<dbReference type="Proteomes" id="UP000229897">
    <property type="component" value="Chromosome"/>
</dbReference>
<dbReference type="InterPro" id="IPR029025">
    <property type="entry name" value="T3SS_substrate_exporter_C"/>
</dbReference>
<evidence type="ECO:0000313" key="5">
    <source>
        <dbReference type="Proteomes" id="UP000229897"/>
    </source>
</evidence>
<dbReference type="PANTHER" id="PTHR30531:SF12">
    <property type="entry name" value="FLAGELLAR BIOSYNTHETIC PROTEIN FLHB"/>
    <property type="match status" value="1"/>
</dbReference>
<dbReference type="PANTHER" id="PTHR30531">
    <property type="entry name" value="FLAGELLAR BIOSYNTHETIC PROTEIN FLHB"/>
    <property type="match status" value="1"/>
</dbReference>
<feature type="transmembrane region" description="Helical" evidence="3">
    <location>
        <begin position="181"/>
        <end position="207"/>
    </location>
</feature>
<name>A0A2D2DI62_9BURK</name>
<accession>A0A2D2DI62</accession>
<feature type="transmembrane region" description="Helical" evidence="3">
    <location>
        <begin position="34"/>
        <end position="56"/>
    </location>
</feature>
<keyword evidence="4" id="KW-0282">Flagellum</keyword>
<evidence type="ECO:0000256" key="3">
    <source>
        <dbReference type="SAM" id="Phobius"/>
    </source>
</evidence>
<feature type="transmembrane region" description="Helical" evidence="3">
    <location>
        <begin position="137"/>
        <end position="161"/>
    </location>
</feature>
<proteinExistence type="inferred from homology"/>
<dbReference type="RefSeq" id="WP_099874641.1">
    <property type="nucleotide sequence ID" value="NZ_CP024608.1"/>
</dbReference>
<gene>
    <name evidence="4" type="ORF">CR152_09120</name>
</gene>
<keyword evidence="3" id="KW-1133">Transmembrane helix</keyword>
<dbReference type="SUPFAM" id="SSF160544">
    <property type="entry name" value="EscU C-terminal domain-like"/>
    <property type="match status" value="1"/>
</dbReference>
<reference evidence="4" key="1">
    <citation type="submission" date="2017-10" db="EMBL/GenBank/DDBJ databases">
        <title>Massilia psychrophilum sp. nov., a novel purple-pigmented bacterium isolated from Tianshan glacier, Xinjiang Municipality, China.</title>
        <authorList>
            <person name="Wang H."/>
        </authorList>
    </citation>
    <scope>NUCLEOTIDE SEQUENCE [LARGE SCALE GENOMIC DNA]</scope>
    <source>
        <strain evidence="4">B2</strain>
    </source>
</reference>
<keyword evidence="4" id="KW-0969">Cilium</keyword>
<dbReference type="GO" id="GO:0009306">
    <property type="term" value="P:protein secretion"/>
    <property type="evidence" value="ECO:0007669"/>
    <property type="project" value="InterPro"/>
</dbReference>
<keyword evidence="4" id="KW-0966">Cell projection</keyword>